<keyword evidence="4" id="KW-0863">Zinc-finger</keyword>
<keyword evidence="11" id="KW-0548">Nucleotidyltransferase</keyword>
<dbReference type="InterPro" id="IPR043502">
    <property type="entry name" value="DNA/RNA_pol_sf"/>
</dbReference>
<dbReference type="Pfam" id="PF00078">
    <property type="entry name" value="RVT_1"/>
    <property type="match status" value="1"/>
</dbReference>
<dbReference type="PANTHER" id="PTHR24388:SF54">
    <property type="entry name" value="PROTEIN ESCARGOT"/>
    <property type="match status" value="1"/>
</dbReference>
<evidence type="ECO:0000256" key="4">
    <source>
        <dbReference type="ARBA" id="ARBA00022771"/>
    </source>
</evidence>
<keyword evidence="2" id="KW-0479">Metal-binding</keyword>
<keyword evidence="11" id="KW-0695">RNA-directed DNA polymerase</keyword>
<keyword evidence="3" id="KW-0677">Repeat</keyword>
<dbReference type="PROSITE" id="PS50878">
    <property type="entry name" value="RT_POL"/>
    <property type="match status" value="1"/>
</dbReference>
<comment type="caution">
    <text evidence="9">The sequence shown here is derived from an EMBL/GenBank/DDBJ whole genome shotgun (WGS) entry which is preliminary data.</text>
</comment>
<comment type="subcellular location">
    <subcellularLocation>
        <location evidence="1">Nucleus</location>
    </subcellularLocation>
</comment>
<dbReference type="SUPFAM" id="SSF56219">
    <property type="entry name" value="DNase I-like"/>
    <property type="match status" value="1"/>
</dbReference>
<keyword evidence="6" id="KW-0539">Nucleus</keyword>
<dbReference type="PANTHER" id="PTHR24388">
    <property type="entry name" value="ZINC FINGER PROTEIN"/>
    <property type="match status" value="1"/>
</dbReference>
<dbReference type="GO" id="GO:0003964">
    <property type="term" value="F:RNA-directed DNA polymerase activity"/>
    <property type="evidence" value="ECO:0007669"/>
    <property type="project" value="UniProtKB-KW"/>
</dbReference>
<dbReference type="InterPro" id="IPR013087">
    <property type="entry name" value="Znf_C2H2_type"/>
</dbReference>
<evidence type="ECO:0000256" key="1">
    <source>
        <dbReference type="ARBA" id="ARBA00004123"/>
    </source>
</evidence>
<dbReference type="EMBL" id="CAMXCT010006675">
    <property type="protein sequence ID" value="CAI4018100.1"/>
    <property type="molecule type" value="Genomic_DNA"/>
</dbReference>
<protein>
    <submittedName>
        <fullName evidence="11">LINE-1 reverse transcriptase homolog</fullName>
    </submittedName>
</protein>
<evidence type="ECO:0000259" key="8">
    <source>
        <dbReference type="PROSITE" id="PS50878"/>
    </source>
</evidence>
<proteinExistence type="predicted"/>
<dbReference type="InterPro" id="IPR000477">
    <property type="entry name" value="RT_dom"/>
</dbReference>
<dbReference type="InterPro" id="IPR036691">
    <property type="entry name" value="Endo/exonu/phosph_ase_sf"/>
</dbReference>
<feature type="region of interest" description="Disordered" evidence="7">
    <location>
        <begin position="75"/>
        <end position="95"/>
    </location>
</feature>
<evidence type="ECO:0000313" key="11">
    <source>
        <dbReference type="EMBL" id="CAL4805412.1"/>
    </source>
</evidence>
<evidence type="ECO:0000256" key="3">
    <source>
        <dbReference type="ARBA" id="ARBA00022737"/>
    </source>
</evidence>
<evidence type="ECO:0000313" key="9">
    <source>
        <dbReference type="EMBL" id="CAI4018100.1"/>
    </source>
</evidence>
<reference evidence="9" key="1">
    <citation type="submission" date="2022-10" db="EMBL/GenBank/DDBJ databases">
        <authorList>
            <person name="Chen Y."/>
            <person name="Dougan E. K."/>
            <person name="Chan C."/>
            <person name="Rhodes N."/>
            <person name="Thang M."/>
        </authorList>
    </citation>
    <scope>NUCLEOTIDE SEQUENCE</scope>
</reference>
<dbReference type="PROSITE" id="PS00028">
    <property type="entry name" value="ZINC_FINGER_C2H2_1"/>
    <property type="match status" value="3"/>
</dbReference>
<dbReference type="InterPro" id="IPR038765">
    <property type="entry name" value="Papain-like_cys_pep_sf"/>
</dbReference>
<dbReference type="GO" id="GO:0000978">
    <property type="term" value="F:RNA polymerase II cis-regulatory region sequence-specific DNA binding"/>
    <property type="evidence" value="ECO:0007669"/>
    <property type="project" value="TreeGrafter"/>
</dbReference>
<evidence type="ECO:0000256" key="6">
    <source>
        <dbReference type="ARBA" id="ARBA00023242"/>
    </source>
</evidence>
<dbReference type="SUPFAM" id="SSF54001">
    <property type="entry name" value="Cysteine proteinases"/>
    <property type="match status" value="1"/>
</dbReference>
<feature type="compositionally biased region" description="Polar residues" evidence="7">
    <location>
        <begin position="81"/>
        <end position="90"/>
    </location>
</feature>
<evidence type="ECO:0000256" key="7">
    <source>
        <dbReference type="SAM" id="MobiDB-lite"/>
    </source>
</evidence>
<dbReference type="EMBL" id="CAMXCT020006675">
    <property type="protein sequence ID" value="CAL1171475.1"/>
    <property type="molecule type" value="Genomic_DNA"/>
</dbReference>
<dbReference type="Gene3D" id="3.90.70.10">
    <property type="entry name" value="Cysteine proteinases"/>
    <property type="match status" value="1"/>
</dbReference>
<sequence length="2259" mass="258677">MEDAEALTHEIALGAQHVDAKPHDMRPETCSNATRWLPASRQIVKRSLKRAYARSLQHGISWYRGRSYTPQDFPRALRDSYQPSTQQPPAQSKPLISCNKLHTDKKRFRVLNWNAGGLGAFRVDELKFWMLNQCIEVAFITETRWCFENTWMDEHFHFIHTGDPSHKGMGILCILAKHFCPANCLRWRPVVPGRILHVQVQHASRCVDLVGCYQHTSTATRQCQYHREQLWAQLDLFLHGLVQRNILVLAGDFNCDLLQSTSHSGPDKFYWNRTLTRGATHADNGRFTTMLRDHGLTALNSWHPQLGPTFVHADTCSRIDFIITRKHVADGAAKQVTYAWDAPFQGSTGHAPMVANLRKQWFQTKRAQNAWGVTPQQRKQCQFAYQTNAPEWQEFAHQAATRLRANLPEVLTLDDALIPQLHHMANQSLHEFFPHARPSPKPHDSTFSNIVLNKWQHRRALMRLTTQTLPNMFHAWMHLASFAKLNRRSKQHAKTVRKHRFDEVIQSASHAAQRHDSKTLFAIINKFSPKTSMRKMQLRNPQGHIASPIEEAALLKKHVMDTWRGPCTFPTAAHRFSGMPFTVEDLEKELSQIPVSKAVARPCAPAPVWRMLAGTLAPPLHALLTYWWDRPEPFIPSWFRDAWMLLIPKPHKPPTTPGALRPLALQEPISKCIVGLLTKGAMREAFPVFCQMPLWAYLPGRSTQEALLRVSRHCHLARTLTASSKSNPFTRQQGIARCRLVGGLQLFLDIEKAFDGVCREKLFSRLGEVGINPQIVLLLSHWHQNTHYHINCNGEDTPVSVGCGVRQGCRAAPLLWTGYMWLFLLELLKETSPNWVISCLNVYADDYQMGDVFHSQDDLQQLMHNITKTLQLLKRFGLLINPNKCTALLTLSGTCSRRTRAQLTAWREGKEWLRFTADDNDTVWIPVASKATYLGAGMSYAKFEDQTVKHRVQLSRIAFTRLRKWLTGKRGLRKQQRLSLFTTCVYPIMTYGIFPIGLTTFGLRHIQLHMFSMLRQILCNHAYITGQSHQQALALNHVDPPLAWLLNSVDSLQRSLNQRLANTNPNDIICLLDWSHLDTLRHQIDWHLQTGPEQPVLPSALDVPNAVHTCLQCHYATTDPAQFRRHCTIMHAQPMARSQSADPKQYMHHGLPQCKFCQKTFTSWRTFHMHIQRGCQVLIVGPPTCWLDPTLPLEADPARPPEMFAAKQDAPVRGTTLLTDSDLRNILNQEWGRRILTIVGNRSWHHMRKETAASTYLANRCCLCDQFLGRTQDLNRHYKLHHPEFWPHIQAKGIQLTTLYGEETPCAFCGALFKNCHQCPVWVQMAMMLIYGGGFQIDGSQTPLAQRCEICMEHFQTSEALHAHLVTEHRLPSNSFNAARDTLDGEPVCAHCLTMYDNVESLRSHISQGRCLSFNPELPTEVLEVRQQWIDALCHGKLADTLRDPHVRMQLSLQCQHCRCRYSRASDLSGHLQASHDKLWSMAQGLTGILVELLYNETGCLCNPNIGNFRPHHVCVPLRQLALLFMRLPDPLLYPHIPTEDELAQMFSRKLDREHRFLLERALTGGNVDALWKDPPLVDILRQNCVLCAAKLHPADLVIHMHEVHHCSQPLVRLLMQQLMTRYMHLQATDFQCYACEQVFNHPEDVVTQSAPDRTQTVQAHFRAQLHMADMADEDMNESMEMSAQIWTAFQHMAPYLDKTLKLEQNAAPPKRPRKGELAQQTHPKTMANNVNLALAMSQLAKLALKLDRDMQLMQKEDTYIFFFGNKGQDSCINLLMQTTETWAQEHQLQRQGQQKTPLLPLRLKLMQVVFNTLLTKLDQLATAKEGSDLKTRALQTLVLLPDGTCPYLEWDAQARQLKVSQRKPLTLKHLHQICTDMLEALSDVHLVMRFHSLPMTNNKEVTPWRLQLSMRADQPWQLMQLLCHSAIWLTMGGSLKMHSLQQSPLAHQLQKTLGLTQPTTKGNICFANAAVTSFMWTTLSLDPCDFSHWGKQRHQLTSFLLANYATHANLMEQDWFQDTLRCWGQQDPAVDSDDITQQDATEFLHVWLTQMTTPAFDMRWERRYMENDRVCTVDSGSKYMPLWLHMDATTSTANSCDLTQLFSLWRQVDGMQAALLTAPVCLCLHIDRLTRDSTGRIHKSDCMINVDTPCIVPVFQGAGLTHEPVEYQPVALMAHLGQDQGGHYRAGLKLAPTLVDMTTPAEWLLTDDWVHPTPTWRIPAWMLRNTTVIWMVRTDCIRPHRYNLRQPLQDITADYMPA</sequence>
<keyword evidence="5" id="KW-0862">Zinc</keyword>
<dbReference type="EMBL" id="CAMXCT030006675">
    <property type="protein sequence ID" value="CAL4805412.1"/>
    <property type="molecule type" value="Genomic_DNA"/>
</dbReference>
<reference evidence="10" key="2">
    <citation type="submission" date="2024-04" db="EMBL/GenBank/DDBJ databases">
        <authorList>
            <person name="Chen Y."/>
            <person name="Shah S."/>
            <person name="Dougan E. K."/>
            <person name="Thang M."/>
            <person name="Chan C."/>
        </authorList>
    </citation>
    <scope>NUCLEOTIDE SEQUENCE [LARGE SCALE GENOMIC DNA]</scope>
</reference>
<dbReference type="SUPFAM" id="SSF56672">
    <property type="entry name" value="DNA/RNA polymerases"/>
    <property type="match status" value="1"/>
</dbReference>
<dbReference type="OrthoDB" id="425681at2759"/>
<keyword evidence="12" id="KW-1185">Reference proteome</keyword>
<dbReference type="GO" id="GO:0008270">
    <property type="term" value="F:zinc ion binding"/>
    <property type="evidence" value="ECO:0007669"/>
    <property type="project" value="UniProtKB-KW"/>
</dbReference>
<organism evidence="9">
    <name type="scientific">Cladocopium goreaui</name>
    <dbReference type="NCBI Taxonomy" id="2562237"/>
    <lineage>
        <taxon>Eukaryota</taxon>
        <taxon>Sar</taxon>
        <taxon>Alveolata</taxon>
        <taxon>Dinophyceae</taxon>
        <taxon>Suessiales</taxon>
        <taxon>Symbiodiniaceae</taxon>
        <taxon>Cladocopium</taxon>
    </lineage>
</organism>
<evidence type="ECO:0000256" key="2">
    <source>
        <dbReference type="ARBA" id="ARBA00022723"/>
    </source>
</evidence>
<dbReference type="GO" id="GO:0005634">
    <property type="term" value="C:nucleus"/>
    <property type="evidence" value="ECO:0007669"/>
    <property type="project" value="UniProtKB-SubCell"/>
</dbReference>
<dbReference type="Proteomes" id="UP001152797">
    <property type="component" value="Unassembled WGS sequence"/>
</dbReference>
<evidence type="ECO:0000313" key="10">
    <source>
        <dbReference type="EMBL" id="CAL1171475.1"/>
    </source>
</evidence>
<dbReference type="GO" id="GO:0000981">
    <property type="term" value="F:DNA-binding transcription factor activity, RNA polymerase II-specific"/>
    <property type="evidence" value="ECO:0007669"/>
    <property type="project" value="TreeGrafter"/>
</dbReference>
<keyword evidence="11" id="KW-0808">Transferase</keyword>
<dbReference type="SMART" id="SM00355">
    <property type="entry name" value="ZnF_C2H2"/>
    <property type="match status" value="6"/>
</dbReference>
<evidence type="ECO:0000313" key="12">
    <source>
        <dbReference type="Proteomes" id="UP001152797"/>
    </source>
</evidence>
<feature type="domain" description="Reverse transcriptase" evidence="8">
    <location>
        <begin position="628"/>
        <end position="917"/>
    </location>
</feature>
<gene>
    <name evidence="9" type="ORF">C1SCF055_LOCUS42696</name>
</gene>
<evidence type="ECO:0000256" key="5">
    <source>
        <dbReference type="ARBA" id="ARBA00022833"/>
    </source>
</evidence>
<dbReference type="Gene3D" id="3.60.10.10">
    <property type="entry name" value="Endonuclease/exonuclease/phosphatase"/>
    <property type="match status" value="1"/>
</dbReference>
<dbReference type="InterPro" id="IPR050527">
    <property type="entry name" value="Snail/Krueppel_Znf"/>
</dbReference>
<accession>A0A9P1M417</accession>
<name>A0A9P1M417_9DINO</name>